<feature type="transmembrane region" description="Helical" evidence="5">
    <location>
        <begin position="121"/>
        <end position="141"/>
    </location>
</feature>
<feature type="compositionally biased region" description="Low complexity" evidence="6">
    <location>
        <begin position="12"/>
        <end position="52"/>
    </location>
</feature>
<comment type="subcellular location">
    <subcellularLocation>
        <location evidence="1">Membrane</location>
        <topology evidence="1">Multi-pass membrane protein</topology>
    </subcellularLocation>
</comment>
<dbReference type="PANTHER" id="PTHR23291:SF47">
    <property type="entry name" value="TRANSMEMBRANE BAX INHIBITOR MOTIF CONTAINING 7"/>
    <property type="match status" value="1"/>
</dbReference>
<keyword evidence="8" id="KW-1185">Reference proteome</keyword>
<evidence type="ECO:0000256" key="4">
    <source>
        <dbReference type="ARBA" id="ARBA00023136"/>
    </source>
</evidence>
<accession>A0A8J8NCI0</accession>
<feature type="region of interest" description="Disordered" evidence="6">
    <location>
        <begin position="1"/>
        <end position="57"/>
    </location>
</feature>
<comment type="caution">
    <text evidence="5">Lacks conserved residue(s) required for the propagation of feature annotation.</text>
</comment>
<evidence type="ECO:0000313" key="7">
    <source>
        <dbReference type="EMBL" id="TNV72562.1"/>
    </source>
</evidence>
<evidence type="ECO:0000256" key="2">
    <source>
        <dbReference type="ARBA" id="ARBA00022692"/>
    </source>
</evidence>
<comment type="caution">
    <text evidence="7">The sequence shown here is derived from an EMBL/GenBank/DDBJ whole genome shotgun (WGS) entry which is preliminary data.</text>
</comment>
<dbReference type="GO" id="GO:0016020">
    <property type="term" value="C:membrane"/>
    <property type="evidence" value="ECO:0007669"/>
    <property type="project" value="UniProtKB-SubCell"/>
</dbReference>
<dbReference type="InterPro" id="IPR006214">
    <property type="entry name" value="Bax_inhibitor_1-related"/>
</dbReference>
<reference evidence="7" key="1">
    <citation type="submission" date="2019-06" db="EMBL/GenBank/DDBJ databases">
        <authorList>
            <person name="Zheng W."/>
        </authorList>
    </citation>
    <scope>NUCLEOTIDE SEQUENCE</scope>
    <source>
        <strain evidence="7">QDHG01</strain>
    </source>
</reference>
<name>A0A8J8NCI0_HALGN</name>
<dbReference type="AlphaFoldDB" id="A0A8J8NCI0"/>
<comment type="similarity">
    <text evidence="5">Belongs to the BI1 family.</text>
</comment>
<proteinExistence type="inferred from homology"/>
<evidence type="ECO:0000256" key="1">
    <source>
        <dbReference type="ARBA" id="ARBA00004141"/>
    </source>
</evidence>
<keyword evidence="4 5" id="KW-0472">Membrane</keyword>
<evidence type="ECO:0000256" key="6">
    <source>
        <dbReference type="SAM" id="MobiDB-lite"/>
    </source>
</evidence>
<dbReference type="Proteomes" id="UP000785679">
    <property type="component" value="Unassembled WGS sequence"/>
</dbReference>
<organism evidence="7 8">
    <name type="scientific">Halteria grandinella</name>
    <dbReference type="NCBI Taxonomy" id="5974"/>
    <lineage>
        <taxon>Eukaryota</taxon>
        <taxon>Sar</taxon>
        <taxon>Alveolata</taxon>
        <taxon>Ciliophora</taxon>
        <taxon>Intramacronucleata</taxon>
        <taxon>Spirotrichea</taxon>
        <taxon>Stichotrichia</taxon>
        <taxon>Sporadotrichida</taxon>
        <taxon>Halteriidae</taxon>
        <taxon>Halteria</taxon>
    </lineage>
</organism>
<evidence type="ECO:0000313" key="8">
    <source>
        <dbReference type="Proteomes" id="UP000785679"/>
    </source>
</evidence>
<feature type="transmembrane region" description="Helical" evidence="5">
    <location>
        <begin position="153"/>
        <end position="176"/>
    </location>
</feature>
<sequence>MDPQKQNPYGAPQQQPYMYTQQPPQPQQPAYGAYYGQQQPPTGYQPQVPGQYNQSAYNQPVYGNMPPPQQYNAYQAPAGVQAPPTENNDESVSLLQRNDPNSIWSAKFNDRDIRMNFVRKVYAILGVQLLITSCCVLIPMYNQAMFEFMVRPGPGVGVLIGAIIGQIFTSCALICCRSLSRTVPINYIMVAFIAAHYAPHVHRLHRLSLDPHLLPHRRHWLQDGPHDPCWLCSDNLLVLPAV</sequence>
<protein>
    <submittedName>
        <fullName evidence="7">Uncharacterized protein</fullName>
    </submittedName>
</protein>
<dbReference type="OrthoDB" id="7933078at2759"/>
<gene>
    <name evidence="7" type="ORF">FGO68_gene2603</name>
</gene>
<evidence type="ECO:0000256" key="5">
    <source>
        <dbReference type="RuleBase" id="RU004379"/>
    </source>
</evidence>
<keyword evidence="2 5" id="KW-0812">Transmembrane</keyword>
<evidence type="ECO:0000256" key="3">
    <source>
        <dbReference type="ARBA" id="ARBA00022989"/>
    </source>
</evidence>
<keyword evidence="3 5" id="KW-1133">Transmembrane helix</keyword>
<dbReference type="PANTHER" id="PTHR23291">
    <property type="entry name" value="BAX INHIBITOR-RELATED"/>
    <property type="match status" value="1"/>
</dbReference>
<dbReference type="EMBL" id="RRYP01021858">
    <property type="protein sequence ID" value="TNV72562.1"/>
    <property type="molecule type" value="Genomic_DNA"/>
</dbReference>